<gene>
    <name evidence="1" type="ORF">CK203_036608</name>
</gene>
<organism evidence="1 2">
    <name type="scientific">Vitis vinifera</name>
    <name type="common">Grape</name>
    <dbReference type="NCBI Taxonomy" id="29760"/>
    <lineage>
        <taxon>Eukaryota</taxon>
        <taxon>Viridiplantae</taxon>
        <taxon>Streptophyta</taxon>
        <taxon>Embryophyta</taxon>
        <taxon>Tracheophyta</taxon>
        <taxon>Spermatophyta</taxon>
        <taxon>Magnoliopsida</taxon>
        <taxon>eudicotyledons</taxon>
        <taxon>Gunneridae</taxon>
        <taxon>Pentapetalae</taxon>
        <taxon>rosids</taxon>
        <taxon>Vitales</taxon>
        <taxon>Vitaceae</taxon>
        <taxon>Viteae</taxon>
        <taxon>Vitis</taxon>
    </lineage>
</organism>
<evidence type="ECO:0000313" key="1">
    <source>
        <dbReference type="EMBL" id="RVW84336.1"/>
    </source>
</evidence>
<dbReference type="EMBL" id="QGNW01000217">
    <property type="protein sequence ID" value="RVW84336.1"/>
    <property type="molecule type" value="Genomic_DNA"/>
</dbReference>
<sequence length="490" mass="55100">MGHRYFTNSFQMSVADQDQNQYHMDAYQSYIHSGRAVDPVYGSYVHQMENALTSGVSSAFPRNLDCGTNEHSLSSFSMQRPCFQAAVPGPSHDPFSHLSAAGTFYRTQENNAAMLVLLTTTEALFMKLKNNWSFIKYSSHYYCPTTNLINHSSRVDLANLTANSTTYERSHTAVPPAGYGRFLNSETNGLSHETDRFVVGRSTVDISGYHHGSVSSRFPISLPQYLHGVVLAIPTWDMKQLTLKMVLQFPSETFSSRYPRPSAASGWRNSYRNERSRIASERYQSLSNAADTHAQMESEVPTYLTVFHSGHLFHFPKLSGQPYRGQKTLITVTFFRRYFPETFPATFSDTDHIIRSAKRRSATFLKAPEPKTITRLPCAVFLRQPESHAPRARACGPLLVPSFYHRLVRPSCTSKPLSVLSEPCFSIFLVFQPPTASDGSSLPWPRPVCALGRPLLHLSHFSPLFGSRHTRFFFHSCDPTPPLGLSSIQT</sequence>
<dbReference type="Proteomes" id="UP000288805">
    <property type="component" value="Unassembled WGS sequence"/>
</dbReference>
<evidence type="ECO:0000313" key="2">
    <source>
        <dbReference type="Proteomes" id="UP000288805"/>
    </source>
</evidence>
<proteinExistence type="predicted"/>
<reference evidence="1 2" key="1">
    <citation type="journal article" date="2018" name="PLoS Genet.">
        <title>Population sequencing reveals clonal diversity and ancestral inbreeding in the grapevine cultivar Chardonnay.</title>
        <authorList>
            <person name="Roach M.J."/>
            <person name="Johnson D.L."/>
            <person name="Bohlmann J."/>
            <person name="van Vuuren H.J."/>
            <person name="Jones S.J."/>
            <person name="Pretorius I.S."/>
            <person name="Schmidt S.A."/>
            <person name="Borneman A.R."/>
        </authorList>
    </citation>
    <scope>NUCLEOTIDE SEQUENCE [LARGE SCALE GENOMIC DNA]</scope>
    <source>
        <strain evidence="2">cv. Chardonnay</strain>
        <tissue evidence="1">Leaf</tissue>
    </source>
</reference>
<dbReference type="AlphaFoldDB" id="A0A438HIQ3"/>
<comment type="caution">
    <text evidence="1">The sequence shown here is derived from an EMBL/GenBank/DDBJ whole genome shotgun (WGS) entry which is preliminary data.</text>
</comment>
<name>A0A438HIQ3_VITVI</name>
<protein>
    <submittedName>
        <fullName evidence="1">Uncharacterized protein</fullName>
    </submittedName>
</protein>
<accession>A0A438HIQ3</accession>